<name>A0A4U1CVT9_9SPHI</name>
<accession>A0A4U1CVT9</accession>
<proteinExistence type="predicted"/>
<dbReference type="InterPro" id="IPR007396">
    <property type="entry name" value="TR_PAI2-type"/>
</dbReference>
<dbReference type="InterPro" id="IPR012349">
    <property type="entry name" value="Split_barrel_FMN-bd"/>
</dbReference>
<keyword evidence="2" id="KW-1185">Reference proteome</keyword>
<dbReference type="Pfam" id="PF04299">
    <property type="entry name" value="FMN_bind_2"/>
    <property type="match status" value="1"/>
</dbReference>
<dbReference type="AlphaFoldDB" id="A0A4U1CVT9"/>
<dbReference type="EMBL" id="SWBR01000001">
    <property type="protein sequence ID" value="TKC12973.1"/>
    <property type="molecule type" value="Genomic_DNA"/>
</dbReference>
<dbReference type="SUPFAM" id="SSF50475">
    <property type="entry name" value="FMN-binding split barrel"/>
    <property type="match status" value="1"/>
</dbReference>
<evidence type="ECO:0000313" key="1">
    <source>
        <dbReference type="EMBL" id="TKC12973.1"/>
    </source>
</evidence>
<dbReference type="Proteomes" id="UP000309488">
    <property type="component" value="Unassembled WGS sequence"/>
</dbReference>
<dbReference type="Gene3D" id="2.30.110.10">
    <property type="entry name" value="Electron Transport, Fmn-binding Protein, Chain A"/>
    <property type="match status" value="1"/>
</dbReference>
<sequence>MYKSSIFEEKDADKVLAFMQAHSFVTLIGYDGIYPVATQIPVHIYHNEHEIRIVGHIMKKTDHYQAFAKNENVLALFTGAHSYISASSYQEPAVASTWNYSAVQAKGKIRLMNDDETREVIKHLTNSYEDPSKSPAAFHKMTDDYINKNLKAISGFEIRVEELNNVFKLSQNHPNANREKIVANLTQSNDKNAQEVAREMKEML</sequence>
<dbReference type="RefSeq" id="WP_136839097.1">
    <property type="nucleotide sequence ID" value="NZ_SWBR01000001.1"/>
</dbReference>
<evidence type="ECO:0000313" key="2">
    <source>
        <dbReference type="Proteomes" id="UP000309488"/>
    </source>
</evidence>
<dbReference type="PANTHER" id="PTHR35802">
    <property type="entry name" value="PROTEASE SYNTHASE AND SPORULATION PROTEIN PAI 2"/>
    <property type="match status" value="1"/>
</dbReference>
<organism evidence="1 2">
    <name type="scientific">Pedobacter polaris</name>
    <dbReference type="NCBI Taxonomy" id="2571273"/>
    <lineage>
        <taxon>Bacteria</taxon>
        <taxon>Pseudomonadati</taxon>
        <taxon>Bacteroidota</taxon>
        <taxon>Sphingobacteriia</taxon>
        <taxon>Sphingobacteriales</taxon>
        <taxon>Sphingobacteriaceae</taxon>
        <taxon>Pedobacter</taxon>
    </lineage>
</organism>
<comment type="caution">
    <text evidence="1">The sequence shown here is derived from an EMBL/GenBank/DDBJ whole genome shotgun (WGS) entry which is preliminary data.</text>
</comment>
<gene>
    <name evidence="1" type="ORF">FA048_04975</name>
</gene>
<reference evidence="1 2" key="1">
    <citation type="submission" date="2019-04" db="EMBL/GenBank/DDBJ databases">
        <title>Pedobacter sp. RP-3-22 sp. nov., isolated from Arctic soil.</title>
        <authorList>
            <person name="Dahal R.H."/>
            <person name="Kim D.-U."/>
        </authorList>
    </citation>
    <scope>NUCLEOTIDE SEQUENCE [LARGE SCALE GENOMIC DNA]</scope>
    <source>
        <strain evidence="1 2">RP-3-22</strain>
    </source>
</reference>
<dbReference type="PANTHER" id="PTHR35802:SF1">
    <property type="entry name" value="PROTEASE SYNTHASE AND SPORULATION PROTEIN PAI 2"/>
    <property type="match status" value="1"/>
</dbReference>
<evidence type="ECO:0008006" key="3">
    <source>
        <dbReference type="Google" id="ProtNLM"/>
    </source>
</evidence>
<dbReference type="OrthoDB" id="9794948at2"/>
<dbReference type="PIRSF" id="PIRSF010372">
    <property type="entry name" value="PaiB"/>
    <property type="match status" value="1"/>
</dbReference>
<protein>
    <recommendedName>
        <fullName evidence="3">FMN-binding negative transcriptional regulator</fullName>
    </recommendedName>
</protein>